<sequence length="90" mass="10207">MQLSVNSLARARRSPSTAFARVPRRMPPRIKVSAVIENVTQRFNVVTQPSDTLRRLSPVKQLNETKQRSNSVRPTMPPNEARPTVKQESL</sequence>
<keyword evidence="3" id="KW-1185">Reference proteome</keyword>
<evidence type="ECO:0000256" key="1">
    <source>
        <dbReference type="SAM" id="MobiDB-lite"/>
    </source>
</evidence>
<protein>
    <submittedName>
        <fullName evidence="2">Uncharacterized protein</fullName>
    </submittedName>
</protein>
<feature type="region of interest" description="Disordered" evidence="1">
    <location>
        <begin position="54"/>
        <end position="90"/>
    </location>
</feature>
<gene>
    <name evidence="2" type="ORF">Pla22_12900</name>
</gene>
<feature type="compositionally biased region" description="Polar residues" evidence="1">
    <location>
        <begin position="60"/>
        <end position="73"/>
    </location>
</feature>
<feature type="region of interest" description="Disordered" evidence="1">
    <location>
        <begin position="1"/>
        <end position="22"/>
    </location>
</feature>
<dbReference type="Proteomes" id="UP000316598">
    <property type="component" value="Unassembled WGS sequence"/>
</dbReference>
<organism evidence="2 3">
    <name type="scientific">Rubripirellula amarantea</name>
    <dbReference type="NCBI Taxonomy" id="2527999"/>
    <lineage>
        <taxon>Bacteria</taxon>
        <taxon>Pseudomonadati</taxon>
        <taxon>Planctomycetota</taxon>
        <taxon>Planctomycetia</taxon>
        <taxon>Pirellulales</taxon>
        <taxon>Pirellulaceae</taxon>
        <taxon>Rubripirellula</taxon>
    </lineage>
</organism>
<dbReference type="AlphaFoldDB" id="A0A5C5WT42"/>
<evidence type="ECO:0000313" key="2">
    <source>
        <dbReference type="EMBL" id="TWT53660.1"/>
    </source>
</evidence>
<evidence type="ECO:0000313" key="3">
    <source>
        <dbReference type="Proteomes" id="UP000316598"/>
    </source>
</evidence>
<name>A0A5C5WT42_9BACT</name>
<reference evidence="2 3" key="1">
    <citation type="submission" date="2019-02" db="EMBL/GenBank/DDBJ databases">
        <title>Deep-cultivation of Planctomycetes and their phenomic and genomic characterization uncovers novel biology.</title>
        <authorList>
            <person name="Wiegand S."/>
            <person name="Jogler M."/>
            <person name="Boedeker C."/>
            <person name="Pinto D."/>
            <person name="Vollmers J."/>
            <person name="Rivas-Marin E."/>
            <person name="Kohn T."/>
            <person name="Peeters S.H."/>
            <person name="Heuer A."/>
            <person name="Rast P."/>
            <person name="Oberbeckmann S."/>
            <person name="Bunk B."/>
            <person name="Jeske O."/>
            <person name="Meyerdierks A."/>
            <person name="Storesund J.E."/>
            <person name="Kallscheuer N."/>
            <person name="Luecker S."/>
            <person name="Lage O.M."/>
            <person name="Pohl T."/>
            <person name="Merkel B.J."/>
            <person name="Hornburger P."/>
            <person name="Mueller R.-W."/>
            <person name="Bruemmer F."/>
            <person name="Labrenz M."/>
            <person name="Spormann A.M."/>
            <person name="Op Den Camp H."/>
            <person name="Overmann J."/>
            <person name="Amann R."/>
            <person name="Jetten M.S.M."/>
            <person name="Mascher T."/>
            <person name="Medema M.H."/>
            <person name="Devos D.P."/>
            <person name="Kaster A.-K."/>
            <person name="Ovreas L."/>
            <person name="Rohde M."/>
            <person name="Galperin M.Y."/>
            <person name="Jogler C."/>
        </authorList>
    </citation>
    <scope>NUCLEOTIDE SEQUENCE [LARGE SCALE GENOMIC DNA]</scope>
    <source>
        <strain evidence="2 3">Pla22</strain>
    </source>
</reference>
<proteinExistence type="predicted"/>
<accession>A0A5C5WT42</accession>
<dbReference type="EMBL" id="SJPI01000001">
    <property type="protein sequence ID" value="TWT53660.1"/>
    <property type="molecule type" value="Genomic_DNA"/>
</dbReference>
<comment type="caution">
    <text evidence="2">The sequence shown here is derived from an EMBL/GenBank/DDBJ whole genome shotgun (WGS) entry which is preliminary data.</text>
</comment>